<dbReference type="KEGG" id="boz:DBV39_00125"/>
<accession>A0A2R4XF06</accession>
<evidence type="ECO:0000313" key="2">
    <source>
        <dbReference type="Proteomes" id="UP000244571"/>
    </source>
</evidence>
<dbReference type="AlphaFoldDB" id="A0A2R4XF06"/>
<dbReference type="RefSeq" id="WP_108619816.1">
    <property type="nucleotide sequence ID" value="NZ_CP028901.1"/>
</dbReference>
<evidence type="ECO:0000313" key="1">
    <source>
        <dbReference type="EMBL" id="AWB32375.1"/>
    </source>
</evidence>
<dbReference type="Pfam" id="PF05354">
    <property type="entry name" value="Phage_attach"/>
    <property type="match status" value="1"/>
</dbReference>
<organism evidence="1 2">
    <name type="scientific">Orrella marina</name>
    <dbReference type="NCBI Taxonomy" id="2163011"/>
    <lineage>
        <taxon>Bacteria</taxon>
        <taxon>Pseudomonadati</taxon>
        <taxon>Pseudomonadota</taxon>
        <taxon>Betaproteobacteria</taxon>
        <taxon>Burkholderiales</taxon>
        <taxon>Alcaligenaceae</taxon>
        <taxon>Orrella</taxon>
    </lineage>
</organism>
<sequence length="100" mass="11741">MWDNSVFDRAFDRLGLRQKVEPHGFTHFEPFMARFERPQEIMLEDQIHTTDYSIEYTYADCPGLKIDDQLKIGSQVFKVHQPPTRQGDGYYAVAQLEEVT</sequence>
<dbReference type="OrthoDB" id="8656743at2"/>
<name>A0A2R4XF06_9BURK</name>
<dbReference type="EMBL" id="CP028901">
    <property type="protein sequence ID" value="AWB32375.1"/>
    <property type="molecule type" value="Genomic_DNA"/>
</dbReference>
<dbReference type="GO" id="GO:0019068">
    <property type="term" value="P:virion assembly"/>
    <property type="evidence" value="ECO:0007669"/>
    <property type="project" value="InterPro"/>
</dbReference>
<dbReference type="Proteomes" id="UP000244571">
    <property type="component" value="Chromosome"/>
</dbReference>
<gene>
    <name evidence="1" type="ORF">DBV39_00125</name>
</gene>
<protein>
    <submittedName>
        <fullName evidence="1">Uncharacterized protein</fullName>
    </submittedName>
</protein>
<dbReference type="InterPro" id="IPR008018">
    <property type="entry name" value="Phage_tail_attach_FII"/>
</dbReference>
<keyword evidence="2" id="KW-1185">Reference proteome</keyword>
<proteinExistence type="predicted"/>
<reference evidence="1 2" key="1">
    <citation type="submission" date="2018-04" db="EMBL/GenBank/DDBJ databases">
        <title>Bordetella sp. HZ20 isolated from seawater.</title>
        <authorList>
            <person name="Sun C."/>
        </authorList>
    </citation>
    <scope>NUCLEOTIDE SEQUENCE [LARGE SCALE GENOMIC DNA]</scope>
    <source>
        <strain evidence="1 2">HZ20</strain>
    </source>
</reference>